<keyword evidence="1" id="KW-0812">Transmembrane</keyword>
<reference evidence="3" key="1">
    <citation type="submission" date="2016-11" db="EMBL/GenBank/DDBJ databases">
        <authorList>
            <person name="Varghese N."/>
            <person name="Submissions S."/>
        </authorList>
    </citation>
    <scope>NUCLEOTIDE SEQUENCE [LARGE SCALE GENOMIC DNA]</scope>
    <source>
        <strain evidence="3">DSM 17659</strain>
    </source>
</reference>
<dbReference type="AlphaFoldDB" id="A0A1M5Q0J2"/>
<gene>
    <name evidence="2" type="ORF">SAMN05444372_11426</name>
</gene>
<keyword evidence="1" id="KW-1133">Transmembrane helix</keyword>
<feature type="transmembrane region" description="Helical" evidence="1">
    <location>
        <begin position="51"/>
        <end position="71"/>
    </location>
</feature>
<dbReference type="Proteomes" id="UP000184020">
    <property type="component" value="Unassembled WGS sequence"/>
</dbReference>
<evidence type="ECO:0000256" key="1">
    <source>
        <dbReference type="SAM" id="Phobius"/>
    </source>
</evidence>
<proteinExistence type="predicted"/>
<dbReference type="EMBL" id="FQWF01000014">
    <property type="protein sequence ID" value="SHH07426.1"/>
    <property type="molecule type" value="Genomic_DNA"/>
</dbReference>
<name>A0A1M5Q0J2_9FLAO</name>
<keyword evidence="1" id="KW-0472">Membrane</keyword>
<keyword evidence="3" id="KW-1185">Reference proteome</keyword>
<evidence type="ECO:0000313" key="2">
    <source>
        <dbReference type="EMBL" id="SHH07426.1"/>
    </source>
</evidence>
<accession>A0A1M5Q0J2</accession>
<feature type="transmembrane region" description="Helical" evidence="1">
    <location>
        <begin position="25"/>
        <end position="45"/>
    </location>
</feature>
<dbReference type="RefSeq" id="WP_073021614.1">
    <property type="nucleotide sequence ID" value="NZ_FQWF01000014.1"/>
</dbReference>
<evidence type="ECO:0000313" key="3">
    <source>
        <dbReference type="Proteomes" id="UP000184020"/>
    </source>
</evidence>
<sequence>MTKKKQLSELTLIELYIEKKKRKGIVTGLGIIMLIAIGILIIIAVKNKNNALIAIAIGCTITLMPSIAYLGQIEKEIKLRKKE</sequence>
<organism evidence="2 3">
    <name type="scientific">Flavobacterium micromati</name>
    <dbReference type="NCBI Taxonomy" id="229205"/>
    <lineage>
        <taxon>Bacteria</taxon>
        <taxon>Pseudomonadati</taxon>
        <taxon>Bacteroidota</taxon>
        <taxon>Flavobacteriia</taxon>
        <taxon>Flavobacteriales</taxon>
        <taxon>Flavobacteriaceae</taxon>
        <taxon>Flavobacterium</taxon>
    </lineage>
</organism>
<protein>
    <submittedName>
        <fullName evidence="2">Uncharacterized protein</fullName>
    </submittedName>
</protein>